<keyword evidence="1" id="KW-1133">Transmembrane helix</keyword>
<keyword evidence="1" id="KW-0472">Membrane</keyword>
<evidence type="ECO:0000313" key="3">
    <source>
        <dbReference type="Proteomes" id="UP000191418"/>
    </source>
</evidence>
<evidence type="ECO:0000256" key="1">
    <source>
        <dbReference type="SAM" id="Phobius"/>
    </source>
</evidence>
<dbReference type="EMBL" id="MTSM01000411">
    <property type="protein sequence ID" value="OPX53805.1"/>
    <property type="molecule type" value="Genomic_DNA"/>
</dbReference>
<comment type="caution">
    <text evidence="2">The sequence shown here is derived from an EMBL/GenBank/DDBJ whole genome shotgun (WGS) entry which is preliminary data.</text>
</comment>
<protein>
    <submittedName>
        <fullName evidence="2">4-hydroxybenzoate octaprenyltransferase</fullName>
    </submittedName>
</protein>
<name>A0A1V4SZN5_9GAMM</name>
<organism evidence="2 3">
    <name type="scientific">Oceanospirillum multiglobuliferum</name>
    <dbReference type="NCBI Taxonomy" id="64969"/>
    <lineage>
        <taxon>Bacteria</taxon>
        <taxon>Pseudomonadati</taxon>
        <taxon>Pseudomonadota</taxon>
        <taxon>Gammaproteobacteria</taxon>
        <taxon>Oceanospirillales</taxon>
        <taxon>Oceanospirillaceae</taxon>
        <taxon>Oceanospirillum</taxon>
    </lineage>
</organism>
<reference evidence="2 3" key="1">
    <citation type="submission" date="2017-01" db="EMBL/GenBank/DDBJ databases">
        <title>Genome Sequencing of a Marine Spirillum, Oceanospirillum multiglobuliferum ATCC 33336, from Japan.</title>
        <authorList>
            <person name="Carney J.G."/>
            <person name="Trachtenberg A.M."/>
            <person name="Rheaume B.A."/>
            <person name="Linnane J.D."/>
            <person name="Pitts N.L."/>
            <person name="Mykles D.L."/>
            <person name="Maclea K.S."/>
        </authorList>
    </citation>
    <scope>NUCLEOTIDE SEQUENCE [LARGE SCALE GENOMIC DNA]</scope>
    <source>
        <strain evidence="2 3">ATCC 33336</strain>
    </source>
</reference>
<dbReference type="Gene3D" id="1.20.120.1780">
    <property type="entry name" value="UbiA prenyltransferase"/>
    <property type="match status" value="1"/>
</dbReference>
<proteinExistence type="predicted"/>
<keyword evidence="1" id="KW-0812">Transmembrane</keyword>
<gene>
    <name evidence="2" type="ORF">BTE48_17570</name>
</gene>
<evidence type="ECO:0000313" key="2">
    <source>
        <dbReference type="EMBL" id="OPX53805.1"/>
    </source>
</evidence>
<feature type="transmembrane region" description="Helical" evidence="1">
    <location>
        <begin position="34"/>
        <end position="52"/>
    </location>
</feature>
<keyword evidence="3" id="KW-1185">Reference proteome</keyword>
<dbReference type="Proteomes" id="UP000191418">
    <property type="component" value="Unassembled WGS sequence"/>
</dbReference>
<dbReference type="AlphaFoldDB" id="A0A1V4SZN5"/>
<feature type="non-terminal residue" evidence="2">
    <location>
        <position position="1"/>
    </location>
</feature>
<sequence>LYWLGWAAAVGCAIYHYTLIQHRERMACFAAFRHNNWLGGVLFVGIAAHYLVAGS</sequence>
<dbReference type="GO" id="GO:0016740">
    <property type="term" value="F:transferase activity"/>
    <property type="evidence" value="ECO:0007669"/>
    <property type="project" value="UniProtKB-KW"/>
</dbReference>
<keyword evidence="2" id="KW-0808">Transferase</keyword>
<accession>A0A1V4SZN5</accession>
<feature type="transmembrane region" description="Helical" evidence="1">
    <location>
        <begin position="6"/>
        <end position="22"/>
    </location>
</feature>